<feature type="domain" description="PNPLA" evidence="4">
    <location>
        <begin position="1"/>
        <end position="53"/>
    </location>
</feature>
<evidence type="ECO:0000256" key="3">
    <source>
        <dbReference type="PROSITE-ProRule" id="PRU01161"/>
    </source>
</evidence>
<evidence type="ECO:0000313" key="6">
    <source>
        <dbReference type="Proteomes" id="UP000789396"/>
    </source>
</evidence>
<dbReference type="GO" id="GO:0046486">
    <property type="term" value="P:glycerolipid metabolic process"/>
    <property type="evidence" value="ECO:0007669"/>
    <property type="project" value="UniProtKB-ARBA"/>
</dbReference>
<keyword evidence="2" id="KW-0443">Lipid metabolism</keyword>
<feature type="non-terminal residue" evidence="5">
    <location>
        <position position="173"/>
    </location>
</feature>
<dbReference type="AlphaFoldDB" id="A0A9N9K874"/>
<dbReference type="PANTHER" id="PTHR32176">
    <property type="entry name" value="XYLOSE ISOMERASE"/>
    <property type="match status" value="1"/>
</dbReference>
<feature type="non-terminal residue" evidence="5">
    <location>
        <position position="1"/>
    </location>
</feature>
<gene>
    <name evidence="5" type="ORF">RFULGI_LOCUS19045</name>
</gene>
<dbReference type="PROSITE" id="PS51635">
    <property type="entry name" value="PNPLA"/>
    <property type="match status" value="1"/>
</dbReference>
<accession>A0A9N9K874</accession>
<dbReference type="Proteomes" id="UP000789396">
    <property type="component" value="Unassembled WGS sequence"/>
</dbReference>
<protein>
    <submittedName>
        <fullName evidence="5">7715_t:CDS:1</fullName>
    </submittedName>
</protein>
<dbReference type="SUPFAM" id="SSF52151">
    <property type="entry name" value="FabD/lysophospholipase-like"/>
    <property type="match status" value="1"/>
</dbReference>
<dbReference type="EMBL" id="CAJVPZ010089075">
    <property type="protein sequence ID" value="CAG8813881.1"/>
    <property type="molecule type" value="Genomic_DNA"/>
</dbReference>
<dbReference type="InterPro" id="IPR016035">
    <property type="entry name" value="Acyl_Trfase/lysoPLipase"/>
</dbReference>
<dbReference type="Pfam" id="PF01734">
    <property type="entry name" value="Patatin"/>
    <property type="match status" value="1"/>
</dbReference>
<organism evidence="5 6">
    <name type="scientific">Racocetra fulgida</name>
    <dbReference type="NCBI Taxonomy" id="60492"/>
    <lineage>
        <taxon>Eukaryota</taxon>
        <taxon>Fungi</taxon>
        <taxon>Fungi incertae sedis</taxon>
        <taxon>Mucoromycota</taxon>
        <taxon>Glomeromycotina</taxon>
        <taxon>Glomeromycetes</taxon>
        <taxon>Diversisporales</taxon>
        <taxon>Gigasporaceae</taxon>
        <taxon>Racocetra</taxon>
    </lineage>
</organism>
<sequence>DSSDYTDYAIADVVRASTAAPTYFPAKKILENKRPNNYIDGGVFMNNPVFKVYLKAKQAEDKPDENVEYVVCSLGTGIYKGETFNSLAEKGELKWAAPLISLMMDASSELAENNFSEFVNPTNKEKIIKDATYYRIQATLKKEIPLDAVDDQSMEYLKEAAKEAIAKKRFDEL</sequence>
<comment type="caution">
    <text evidence="3">Lacks conserved residue(s) required for the propagation of feature annotation.</text>
</comment>
<dbReference type="GO" id="GO:0004620">
    <property type="term" value="F:phospholipase activity"/>
    <property type="evidence" value="ECO:0007669"/>
    <property type="project" value="TreeGrafter"/>
</dbReference>
<dbReference type="OrthoDB" id="1658288at2759"/>
<dbReference type="PANTHER" id="PTHR32176:SF92">
    <property type="entry name" value="XYLOSE ISOMERASE"/>
    <property type="match status" value="1"/>
</dbReference>
<evidence type="ECO:0000259" key="4">
    <source>
        <dbReference type="PROSITE" id="PS51635"/>
    </source>
</evidence>
<evidence type="ECO:0000256" key="1">
    <source>
        <dbReference type="ARBA" id="ARBA00010240"/>
    </source>
</evidence>
<dbReference type="InterPro" id="IPR002641">
    <property type="entry name" value="PNPLA_dom"/>
</dbReference>
<comment type="caution">
    <text evidence="5">The sequence shown here is derived from an EMBL/GenBank/DDBJ whole genome shotgun (WGS) entry which is preliminary data.</text>
</comment>
<dbReference type="GO" id="GO:0047372">
    <property type="term" value="F:monoacylglycerol lipase activity"/>
    <property type="evidence" value="ECO:0007669"/>
    <property type="project" value="TreeGrafter"/>
</dbReference>
<keyword evidence="6" id="KW-1185">Reference proteome</keyword>
<comment type="similarity">
    <text evidence="1">Belongs to the patatin family.</text>
</comment>
<dbReference type="Gene3D" id="3.40.1090.10">
    <property type="entry name" value="Cytosolic phospholipase A2 catalytic domain"/>
    <property type="match status" value="1"/>
</dbReference>
<proteinExistence type="inferred from homology"/>
<feature type="short sequence motif" description="DGA/G" evidence="3">
    <location>
        <begin position="40"/>
        <end position="42"/>
    </location>
</feature>
<evidence type="ECO:0000313" key="5">
    <source>
        <dbReference type="EMBL" id="CAG8813881.1"/>
    </source>
</evidence>
<evidence type="ECO:0000256" key="2">
    <source>
        <dbReference type="ARBA" id="ARBA00023098"/>
    </source>
</evidence>
<reference evidence="5" key="1">
    <citation type="submission" date="2021-06" db="EMBL/GenBank/DDBJ databases">
        <authorList>
            <person name="Kallberg Y."/>
            <person name="Tangrot J."/>
            <person name="Rosling A."/>
        </authorList>
    </citation>
    <scope>NUCLEOTIDE SEQUENCE</scope>
    <source>
        <strain evidence="5">IN212</strain>
    </source>
</reference>
<name>A0A9N9K874_9GLOM</name>